<reference evidence="8 9" key="1">
    <citation type="journal article" date="2018" name="Mol. Biol. Evol.">
        <title>Broad Genomic Sampling Reveals a Smut Pathogenic Ancestry of the Fungal Clade Ustilaginomycotina.</title>
        <authorList>
            <person name="Kijpornyongpan T."/>
            <person name="Mondo S.J."/>
            <person name="Barry K."/>
            <person name="Sandor L."/>
            <person name="Lee J."/>
            <person name="Lipzen A."/>
            <person name="Pangilinan J."/>
            <person name="LaButti K."/>
            <person name="Hainaut M."/>
            <person name="Henrissat B."/>
            <person name="Grigoriev I.V."/>
            <person name="Spatafora J.W."/>
            <person name="Aime M.C."/>
        </authorList>
    </citation>
    <scope>NUCLEOTIDE SEQUENCE [LARGE SCALE GENOMIC DNA]</scope>
    <source>
        <strain evidence="8 9">MCA 4658</strain>
    </source>
</reference>
<dbReference type="GeneID" id="37033816"/>
<feature type="domain" description="Small nuclear ribonucleoprotein Prp3 C-terminal" evidence="6">
    <location>
        <begin position="133"/>
        <end position="282"/>
    </location>
</feature>
<keyword evidence="9" id="KW-1185">Reference proteome</keyword>
<gene>
    <name evidence="8" type="ORF">IE81DRAFT_292220</name>
</gene>
<organism evidence="8 9">
    <name type="scientific">Ceraceosorus guamensis</name>
    <dbReference type="NCBI Taxonomy" id="1522189"/>
    <lineage>
        <taxon>Eukaryota</taxon>
        <taxon>Fungi</taxon>
        <taxon>Dikarya</taxon>
        <taxon>Basidiomycota</taxon>
        <taxon>Ustilaginomycotina</taxon>
        <taxon>Exobasidiomycetes</taxon>
        <taxon>Ceraceosorales</taxon>
        <taxon>Ceraceosoraceae</taxon>
        <taxon>Ceraceosorus</taxon>
    </lineage>
</organism>
<evidence type="ECO:0000256" key="3">
    <source>
        <dbReference type="ARBA" id="ARBA00023187"/>
    </source>
</evidence>
<name>A0A316VXL2_9BASI</name>
<dbReference type="GO" id="GO:0046540">
    <property type="term" value="C:U4/U6 x U5 tri-snRNP complex"/>
    <property type="evidence" value="ECO:0007669"/>
    <property type="project" value="InterPro"/>
</dbReference>
<dbReference type="InterPro" id="IPR027104">
    <property type="entry name" value="Prp3"/>
</dbReference>
<dbReference type="InterPro" id="IPR010541">
    <property type="entry name" value="Prp3_C"/>
</dbReference>
<proteinExistence type="predicted"/>
<feature type="compositionally biased region" description="Low complexity" evidence="5">
    <location>
        <begin position="215"/>
        <end position="225"/>
    </location>
</feature>
<feature type="domain" description="Pre-mRNA-splicing factor 3" evidence="7">
    <location>
        <begin position="2"/>
        <end position="110"/>
    </location>
</feature>
<comment type="subcellular location">
    <subcellularLocation>
        <location evidence="1">Nucleus</location>
    </subcellularLocation>
</comment>
<keyword evidence="4" id="KW-0539">Nucleus</keyword>
<dbReference type="InterPro" id="IPR013881">
    <property type="entry name" value="Pre-mRNA_splic_Prp3_dom"/>
</dbReference>
<evidence type="ECO:0000259" key="7">
    <source>
        <dbReference type="Pfam" id="PF08572"/>
    </source>
</evidence>
<dbReference type="STRING" id="1522189.A0A316VXL2"/>
<feature type="non-terminal residue" evidence="8">
    <location>
        <position position="1"/>
    </location>
</feature>
<evidence type="ECO:0000313" key="8">
    <source>
        <dbReference type="EMBL" id="PWN41173.1"/>
    </source>
</evidence>
<dbReference type="RefSeq" id="XP_025368333.1">
    <property type="nucleotide sequence ID" value="XM_025511946.1"/>
</dbReference>
<dbReference type="Pfam" id="PF08572">
    <property type="entry name" value="PRP3"/>
    <property type="match status" value="1"/>
</dbReference>
<dbReference type="OrthoDB" id="10264544at2759"/>
<dbReference type="PANTHER" id="PTHR14212:SF0">
    <property type="entry name" value="U4_U6 SMALL NUCLEAR RIBONUCLEOPROTEIN PRP3"/>
    <property type="match status" value="1"/>
</dbReference>
<protein>
    <submittedName>
        <fullName evidence="8">Pre-mRNA-splicing factor 3</fullName>
    </submittedName>
</protein>
<evidence type="ECO:0000259" key="6">
    <source>
        <dbReference type="Pfam" id="PF06544"/>
    </source>
</evidence>
<dbReference type="AlphaFoldDB" id="A0A316VXL2"/>
<keyword evidence="3" id="KW-0508">mRNA splicing</keyword>
<dbReference type="Proteomes" id="UP000245783">
    <property type="component" value="Unassembled WGS sequence"/>
</dbReference>
<dbReference type="Pfam" id="PF06544">
    <property type="entry name" value="Prp3_C"/>
    <property type="match status" value="1"/>
</dbReference>
<dbReference type="GO" id="GO:0000398">
    <property type="term" value="P:mRNA splicing, via spliceosome"/>
    <property type="evidence" value="ECO:0007669"/>
    <property type="project" value="InterPro"/>
</dbReference>
<dbReference type="EMBL" id="KZ819397">
    <property type="protein sequence ID" value="PWN41173.1"/>
    <property type="molecule type" value="Genomic_DNA"/>
</dbReference>
<evidence type="ECO:0000256" key="1">
    <source>
        <dbReference type="ARBA" id="ARBA00004123"/>
    </source>
</evidence>
<keyword evidence="2" id="KW-0507">mRNA processing</keyword>
<evidence type="ECO:0000256" key="2">
    <source>
        <dbReference type="ARBA" id="ARBA00022664"/>
    </source>
</evidence>
<dbReference type="InParanoid" id="A0A316VXL2"/>
<dbReference type="CDD" id="cd24162">
    <property type="entry name" value="Prp3_C"/>
    <property type="match status" value="1"/>
</dbReference>
<accession>A0A316VXL2</accession>
<evidence type="ECO:0000256" key="4">
    <source>
        <dbReference type="ARBA" id="ARBA00023242"/>
    </source>
</evidence>
<feature type="region of interest" description="Disordered" evidence="5">
    <location>
        <begin position="196"/>
        <end position="225"/>
    </location>
</feature>
<evidence type="ECO:0000256" key="5">
    <source>
        <dbReference type="SAM" id="MobiDB-lite"/>
    </source>
</evidence>
<dbReference type="PANTHER" id="PTHR14212">
    <property type="entry name" value="U4/U6-ASSOCIATED RNA SPLICING FACTOR-RELATED"/>
    <property type="match status" value="1"/>
</dbReference>
<sequence length="293" mass="33310">TPIDSYVQHPIPIPAPTDKIAVEARGVMLTKKEMKKMRKQRRAVTLQDRRDRIKMGLLPPDPPKVKLSNLMRVLTSEAVADPTKVEAKVRREVAARKEAHERANKERKLTKDERWLKEEGKRQKDEMKGVFVSVYKILHLASPSHKFKVRANAKQFGLTGLCIFHPSFALVVVEGASKGMKGYKRLMTHRINWNDPGRVRGEEADEEEEPDEAQHVGGSTQQHQQQSQLEAIDWSSNYCSLLFEGPIRERLISKGFVLRNVESDAEAKEVLGPRMESYWGLAKREGAVEGDVI</sequence>
<evidence type="ECO:0000313" key="9">
    <source>
        <dbReference type="Proteomes" id="UP000245783"/>
    </source>
</evidence>